<reference evidence="6" key="1">
    <citation type="journal article" date="2020" name="Fungal Divers.">
        <title>Resolving the Mortierellaceae phylogeny through synthesis of multi-gene phylogenetics and phylogenomics.</title>
        <authorList>
            <person name="Vandepol N."/>
            <person name="Liber J."/>
            <person name="Desiro A."/>
            <person name="Na H."/>
            <person name="Kennedy M."/>
            <person name="Barry K."/>
            <person name="Grigoriev I.V."/>
            <person name="Miller A.N."/>
            <person name="O'Donnell K."/>
            <person name="Stajich J.E."/>
            <person name="Bonito G."/>
        </authorList>
    </citation>
    <scope>NUCLEOTIDE SEQUENCE</scope>
    <source>
        <strain evidence="6">KOD948</strain>
    </source>
</reference>
<organism evidence="6 7">
    <name type="scientific">Mortierella polycephala</name>
    <dbReference type="NCBI Taxonomy" id="41804"/>
    <lineage>
        <taxon>Eukaryota</taxon>
        <taxon>Fungi</taxon>
        <taxon>Fungi incertae sedis</taxon>
        <taxon>Mucoromycota</taxon>
        <taxon>Mortierellomycotina</taxon>
        <taxon>Mortierellomycetes</taxon>
        <taxon>Mortierellales</taxon>
        <taxon>Mortierellaceae</taxon>
        <taxon>Mortierella</taxon>
    </lineage>
</organism>
<evidence type="ECO:0000259" key="5">
    <source>
        <dbReference type="SMART" id="SM01328"/>
    </source>
</evidence>
<dbReference type="AlphaFoldDB" id="A0A9P6PP36"/>
<protein>
    <recommendedName>
        <fullName evidence="5">3CxxC-type domain-containing protein</fullName>
    </recommendedName>
</protein>
<feature type="non-terminal residue" evidence="6">
    <location>
        <position position="214"/>
    </location>
</feature>
<dbReference type="Proteomes" id="UP000726737">
    <property type="component" value="Unassembled WGS sequence"/>
</dbReference>
<keyword evidence="2" id="KW-0863">Zinc-finger</keyword>
<keyword evidence="7" id="KW-1185">Reference proteome</keyword>
<dbReference type="Pfam" id="PF13695">
    <property type="entry name" value="Zn_ribbon_3CxxC"/>
    <property type="match status" value="1"/>
</dbReference>
<proteinExistence type="predicted"/>
<feature type="region of interest" description="Disordered" evidence="4">
    <location>
        <begin position="46"/>
        <end position="65"/>
    </location>
</feature>
<evidence type="ECO:0000313" key="6">
    <source>
        <dbReference type="EMBL" id="KAG0249857.1"/>
    </source>
</evidence>
<evidence type="ECO:0000256" key="1">
    <source>
        <dbReference type="ARBA" id="ARBA00022723"/>
    </source>
</evidence>
<dbReference type="OrthoDB" id="8121437at2759"/>
<dbReference type="SMART" id="SM01328">
    <property type="entry name" value="zf-3CxxC"/>
    <property type="match status" value="1"/>
</dbReference>
<evidence type="ECO:0000256" key="2">
    <source>
        <dbReference type="ARBA" id="ARBA00022771"/>
    </source>
</evidence>
<gene>
    <name evidence="6" type="ORF">BG011_008867</name>
</gene>
<accession>A0A9P6PP36</accession>
<dbReference type="GO" id="GO:0008270">
    <property type="term" value="F:zinc ion binding"/>
    <property type="evidence" value="ECO:0007669"/>
    <property type="project" value="UniProtKB-KW"/>
</dbReference>
<sequence length="214" mass="24647">MLSSDEFPQTVRGLSSKMLGQLNMSQYSRAERRIINDELVRRSVERKANKSTVKSKSQKSMPSSSSMYPELFESVDEYLRKPFTFYNVDDDGLQALKEFDTFVSGVFRCSTRCSNRGWSSGKIAISIRLYDHDQYNARIYHQHCRGCGALSRPTLDSSTYSERVSYRLNKWCGFIMDNPRHGSRKTTPPHDCENCEGCALGRCPHDKDDVKYFE</sequence>
<keyword evidence="1" id="KW-0479">Metal-binding</keyword>
<evidence type="ECO:0000256" key="4">
    <source>
        <dbReference type="SAM" id="MobiDB-lite"/>
    </source>
</evidence>
<dbReference type="EMBL" id="JAAAJA010000757">
    <property type="protein sequence ID" value="KAG0249857.1"/>
    <property type="molecule type" value="Genomic_DNA"/>
</dbReference>
<evidence type="ECO:0000256" key="3">
    <source>
        <dbReference type="ARBA" id="ARBA00022833"/>
    </source>
</evidence>
<dbReference type="InterPro" id="IPR027377">
    <property type="entry name" value="ZAR1/RTP1-5-like_Znf-3CxxC"/>
</dbReference>
<feature type="domain" description="3CxxC-type" evidence="5">
    <location>
        <begin position="102"/>
        <end position="201"/>
    </location>
</feature>
<comment type="caution">
    <text evidence="6">The sequence shown here is derived from an EMBL/GenBank/DDBJ whole genome shotgun (WGS) entry which is preliminary data.</text>
</comment>
<keyword evidence="3" id="KW-0862">Zinc</keyword>
<name>A0A9P6PP36_9FUNG</name>
<feature type="compositionally biased region" description="Low complexity" evidence="4">
    <location>
        <begin position="54"/>
        <end position="65"/>
    </location>
</feature>
<evidence type="ECO:0000313" key="7">
    <source>
        <dbReference type="Proteomes" id="UP000726737"/>
    </source>
</evidence>